<dbReference type="SUPFAM" id="SSF81296">
    <property type="entry name" value="E set domains"/>
    <property type="match status" value="1"/>
</dbReference>
<evidence type="ECO:0000256" key="7">
    <source>
        <dbReference type="SAM" id="Phobius"/>
    </source>
</evidence>
<keyword evidence="2 7" id="KW-0812">Transmembrane</keyword>
<dbReference type="PROSITE" id="PS51220">
    <property type="entry name" value="NIDO"/>
    <property type="match status" value="1"/>
</dbReference>
<feature type="transmembrane region" description="Helical" evidence="7">
    <location>
        <begin position="1127"/>
        <end position="1151"/>
    </location>
</feature>
<dbReference type="PANTHER" id="PTHR13802">
    <property type="entry name" value="MUCIN 4-RELATED"/>
    <property type="match status" value="1"/>
</dbReference>
<evidence type="ECO:0000256" key="2">
    <source>
        <dbReference type="ARBA" id="ARBA00022692"/>
    </source>
</evidence>
<keyword evidence="3 7" id="KW-1133">Transmembrane helix</keyword>
<dbReference type="Pfam" id="PF03782">
    <property type="entry name" value="AMOP"/>
    <property type="match status" value="1"/>
</dbReference>
<dbReference type="Pfam" id="PF00094">
    <property type="entry name" value="VWD"/>
    <property type="match status" value="1"/>
</dbReference>
<dbReference type="InterPro" id="IPR014756">
    <property type="entry name" value="Ig_E-set"/>
</dbReference>
<sequence length="1472" mass="164413">MVFLRLFGYLQSVCVPVSSPDGKHPERVLLHARNGEQPKSDVNRLKALIIAFKIFNISVKQTIWPRTTDYISSWREQPSATRMYPFGESYLDNVVTNRDGEDAQINFLLPFYGSVYSSAYIATEGHIELSSTTPATNTPKAPATWWPNDDYPQTEDVPFISPYYAQFEMTSLPHDKGRLYWRRVDPSEETNPAKTDIATNMVAWLSGEVRQYVVGSERFDGDYAIIATWNESTFYACVNANCPTNTVQVAVVTDEKSTYVIYNYYELTWIGSIKQGYDPETGVLCQGDCVPAQVGFNAGRAQAFYSLPFSGTDDVLRLAETSGTGVTGRFIYEVNSFDVTRGGCSNISDIDPVDWPLELNPSHGTMLGGEVVYVSGPCYLPHLTVQCKFDDVVVGGWRLDDDYTRCICITPFLGYTGRIGVKLSTNNGKTWPYVGWFEFDSPDDGPELVTLDNPDHWNNKTVQMLSFHWDSSALEENYETMANSSPPFNVDVRLCAYFETVLPDGSTGEIQEVRLIGDNIPNSGMYTFSVDEHRCSDPAECQWEIPLPVALLEIRRTTGTSWTRKIWSGPFAFGWYGNSAWNGWHGDDWAEQFCSRWFDYEMANTTWYDDLEPCPVTERQALADSGRFVWNPCNSSSPGICYSDQRMSCYDQLTPKTNQWPAVSHCCYNNEGCLVYATDSNEGVGSSSSKATLRGDRKATYGKVPVLSHYSWDSIFRILCCNWTSDPKYCRDMYMKVRSTKDAKEYKTSQSTTSFGDPHFRTYDGVDYTFNGRGEYWLLRVYDMDVDLDNIAVQVRLEKPSEQKWGDVKATIITGVVIQEGYADDMTVPRIEVLMAEPEATVRQKLLISGEVHDLKMDHNRKLEIAYRDNSRLIIIANNELTSYPDNKQSNISVIFQSGIMVQIAYVDGALHIISSLPYKYKGRTAGLFGLWSDMKDDDLTTPGGEPIDYTRGNEFIHYNFGEKWVLSDAESRFTYRGSLKSSDYHHPEFVPYFTEPILPPNSTLTEKDVDEACGTDFVCRFDYKTTLSRSLAVRSSVIELWTSEIVEMSLPVPVCPYLDVPYGRREVSSYTSGGSLTFTGCTDGYTLQGYTEYACVVQNGSAYWQPTPDALCKANSEIAAEKQHRAIMIAVPICCILVAAGLAIGGYFLYKRNKSISDGDAPPTPNQLTYRSGSSPVGPVTVNYPNADPELRRQWMGQSVTLAGSADLGCRQTYGSQQLSANTTQDQGVLPAPDPQYARIVHNRMTIHDGAERHEVRPATSESFSFNSFDDYDDDDQTEDRENSCNEILQRINQHSSGSQADLSHIRMHQSQLNASELQLHATPMDGQPVIRADQDQNALTHRSVPDLIQLDGSASGLARGEALDSSGISTNRPQFPLSARHLSQSDEGLHHIQSYPISEHGYTNLAASVGSLNRSIANSSRAGSRLTSQTSVICEGGHDNVALATDEALAERPASRFATYAATFGNDTVV</sequence>
<feature type="domain" description="VWFD" evidence="10">
    <location>
        <begin position="750"/>
        <end position="973"/>
    </location>
</feature>
<evidence type="ECO:0000259" key="10">
    <source>
        <dbReference type="PROSITE" id="PS51233"/>
    </source>
</evidence>
<feature type="region of interest" description="Disordered" evidence="6">
    <location>
        <begin position="1159"/>
        <end position="1178"/>
    </location>
</feature>
<evidence type="ECO:0000256" key="6">
    <source>
        <dbReference type="SAM" id="MobiDB-lite"/>
    </source>
</evidence>
<dbReference type="GO" id="GO:0016020">
    <property type="term" value="C:membrane"/>
    <property type="evidence" value="ECO:0007669"/>
    <property type="project" value="UniProtKB-SubCell"/>
</dbReference>
<protein>
    <recommendedName>
        <fullName evidence="13">Sushi domain-containing protein</fullName>
    </recommendedName>
</protein>
<organism evidence="11 12">
    <name type="scientific">Paralvinella palmiformis</name>
    <dbReference type="NCBI Taxonomy" id="53620"/>
    <lineage>
        <taxon>Eukaryota</taxon>
        <taxon>Metazoa</taxon>
        <taxon>Spiralia</taxon>
        <taxon>Lophotrochozoa</taxon>
        <taxon>Annelida</taxon>
        <taxon>Polychaeta</taxon>
        <taxon>Sedentaria</taxon>
        <taxon>Canalipalpata</taxon>
        <taxon>Terebellida</taxon>
        <taxon>Terebelliformia</taxon>
        <taxon>Alvinellidae</taxon>
        <taxon>Paralvinella</taxon>
    </lineage>
</organism>
<proteinExistence type="predicted"/>
<evidence type="ECO:0000256" key="5">
    <source>
        <dbReference type="ARBA" id="ARBA00023157"/>
    </source>
</evidence>
<reference evidence="11" key="1">
    <citation type="journal article" date="2023" name="Mol. Biol. Evol.">
        <title>Third-Generation Sequencing Reveals the Adaptive Role of the Epigenome in Three Deep-Sea Polychaetes.</title>
        <authorList>
            <person name="Perez M."/>
            <person name="Aroh O."/>
            <person name="Sun Y."/>
            <person name="Lan Y."/>
            <person name="Juniper S.K."/>
            <person name="Young C.R."/>
            <person name="Angers B."/>
            <person name="Qian P.Y."/>
        </authorList>
    </citation>
    <scope>NUCLEOTIDE SEQUENCE</scope>
    <source>
        <strain evidence="11">P08H-3</strain>
    </source>
</reference>
<dbReference type="PROSITE" id="PS51233">
    <property type="entry name" value="VWFD"/>
    <property type="match status" value="1"/>
</dbReference>
<dbReference type="SMART" id="SM00539">
    <property type="entry name" value="NIDO"/>
    <property type="match status" value="1"/>
</dbReference>
<evidence type="ECO:0000313" key="11">
    <source>
        <dbReference type="EMBL" id="KAK2161853.1"/>
    </source>
</evidence>
<gene>
    <name evidence="11" type="ORF">LSH36_108g00007</name>
</gene>
<dbReference type="PROSITE" id="PS50856">
    <property type="entry name" value="AMOP"/>
    <property type="match status" value="1"/>
</dbReference>
<dbReference type="Pfam" id="PF06119">
    <property type="entry name" value="NIDO"/>
    <property type="match status" value="1"/>
</dbReference>
<evidence type="ECO:0000256" key="4">
    <source>
        <dbReference type="ARBA" id="ARBA00023136"/>
    </source>
</evidence>
<keyword evidence="5" id="KW-1015">Disulfide bond</keyword>
<dbReference type="PANTHER" id="PTHR13802:SF52">
    <property type="entry name" value="MUCIN-4"/>
    <property type="match status" value="1"/>
</dbReference>
<dbReference type="Proteomes" id="UP001208570">
    <property type="component" value="Unassembled WGS sequence"/>
</dbReference>
<dbReference type="InterPro" id="IPR005533">
    <property type="entry name" value="AMOP_dom"/>
</dbReference>
<keyword evidence="12" id="KW-1185">Reference proteome</keyword>
<evidence type="ECO:0000256" key="1">
    <source>
        <dbReference type="ARBA" id="ARBA00004370"/>
    </source>
</evidence>
<evidence type="ECO:0008006" key="13">
    <source>
        <dbReference type="Google" id="ProtNLM"/>
    </source>
</evidence>
<evidence type="ECO:0000259" key="8">
    <source>
        <dbReference type="PROSITE" id="PS50856"/>
    </source>
</evidence>
<dbReference type="InterPro" id="IPR013783">
    <property type="entry name" value="Ig-like_fold"/>
</dbReference>
<dbReference type="EMBL" id="JAODUP010000108">
    <property type="protein sequence ID" value="KAK2161853.1"/>
    <property type="molecule type" value="Genomic_DNA"/>
</dbReference>
<evidence type="ECO:0000256" key="3">
    <source>
        <dbReference type="ARBA" id="ARBA00022989"/>
    </source>
</evidence>
<dbReference type="InterPro" id="IPR051495">
    <property type="entry name" value="Epithelial_Barrier/Signaling"/>
</dbReference>
<keyword evidence="4 7" id="KW-0472">Membrane</keyword>
<dbReference type="SMART" id="SM00723">
    <property type="entry name" value="AMOP"/>
    <property type="match status" value="1"/>
</dbReference>
<dbReference type="GO" id="GO:0007160">
    <property type="term" value="P:cell-matrix adhesion"/>
    <property type="evidence" value="ECO:0007669"/>
    <property type="project" value="InterPro"/>
</dbReference>
<feature type="compositionally biased region" description="Acidic residues" evidence="6">
    <location>
        <begin position="1271"/>
        <end position="1280"/>
    </location>
</feature>
<evidence type="ECO:0000313" key="12">
    <source>
        <dbReference type="Proteomes" id="UP001208570"/>
    </source>
</evidence>
<dbReference type="InterPro" id="IPR001846">
    <property type="entry name" value="VWF_type-D"/>
</dbReference>
<feature type="domain" description="NIDO" evidence="9">
    <location>
        <begin position="162"/>
        <end position="337"/>
    </location>
</feature>
<evidence type="ECO:0000259" key="9">
    <source>
        <dbReference type="PROSITE" id="PS51220"/>
    </source>
</evidence>
<feature type="domain" description="AMOP" evidence="8">
    <location>
        <begin position="586"/>
        <end position="737"/>
    </location>
</feature>
<dbReference type="InterPro" id="IPR003886">
    <property type="entry name" value="NIDO_dom"/>
</dbReference>
<comment type="subcellular location">
    <subcellularLocation>
        <location evidence="1">Membrane</location>
    </subcellularLocation>
</comment>
<name>A0AAD9JYM1_9ANNE</name>
<accession>A0AAD9JYM1</accession>
<dbReference type="Gene3D" id="2.60.40.10">
    <property type="entry name" value="Immunoglobulins"/>
    <property type="match status" value="1"/>
</dbReference>
<feature type="compositionally biased region" description="Polar residues" evidence="6">
    <location>
        <begin position="1167"/>
        <end position="1176"/>
    </location>
</feature>
<feature type="region of interest" description="Disordered" evidence="6">
    <location>
        <begin position="1250"/>
        <end position="1284"/>
    </location>
</feature>
<comment type="caution">
    <text evidence="11">The sequence shown here is derived from an EMBL/GenBank/DDBJ whole genome shotgun (WGS) entry which is preliminary data.</text>
</comment>